<evidence type="ECO:0000256" key="10">
    <source>
        <dbReference type="ARBA" id="ARBA00033096"/>
    </source>
</evidence>
<name>A0AAW0CCL8_9AGAR</name>
<reference evidence="13 14" key="1">
    <citation type="submission" date="2024-01" db="EMBL/GenBank/DDBJ databases">
        <title>A draft genome for a cacao thread blight-causing isolate of Paramarasmius palmivorus.</title>
        <authorList>
            <person name="Baruah I.K."/>
            <person name="Bukari Y."/>
            <person name="Amoako-Attah I."/>
            <person name="Meinhardt L.W."/>
            <person name="Bailey B.A."/>
            <person name="Cohen S.P."/>
        </authorList>
    </citation>
    <scope>NUCLEOTIDE SEQUENCE [LARGE SCALE GENOMIC DNA]</scope>
    <source>
        <strain evidence="13 14">GH-12</strain>
    </source>
</reference>
<organism evidence="13 14">
    <name type="scientific">Paramarasmius palmivorus</name>
    <dbReference type="NCBI Taxonomy" id="297713"/>
    <lineage>
        <taxon>Eukaryota</taxon>
        <taxon>Fungi</taxon>
        <taxon>Dikarya</taxon>
        <taxon>Basidiomycota</taxon>
        <taxon>Agaricomycotina</taxon>
        <taxon>Agaricomycetes</taxon>
        <taxon>Agaricomycetidae</taxon>
        <taxon>Agaricales</taxon>
        <taxon>Marasmiineae</taxon>
        <taxon>Marasmiaceae</taxon>
        <taxon>Paramarasmius</taxon>
    </lineage>
</organism>
<dbReference type="EMBL" id="JAYKXP010000049">
    <property type="protein sequence ID" value="KAK7036759.1"/>
    <property type="molecule type" value="Genomic_DNA"/>
</dbReference>
<evidence type="ECO:0000256" key="5">
    <source>
        <dbReference type="ARBA" id="ARBA00032052"/>
    </source>
</evidence>
<dbReference type="Pfam" id="PF00348">
    <property type="entry name" value="polyprenyl_synt"/>
    <property type="match status" value="1"/>
</dbReference>
<evidence type="ECO:0000313" key="13">
    <source>
        <dbReference type="EMBL" id="KAK7036759.1"/>
    </source>
</evidence>
<evidence type="ECO:0000256" key="9">
    <source>
        <dbReference type="ARBA" id="ARBA00032873"/>
    </source>
</evidence>
<evidence type="ECO:0000256" key="6">
    <source>
        <dbReference type="ARBA" id="ARBA00032380"/>
    </source>
</evidence>
<evidence type="ECO:0000256" key="7">
    <source>
        <dbReference type="ARBA" id="ARBA00032424"/>
    </source>
</evidence>
<comment type="cofactor">
    <cofactor evidence="1">
        <name>Mg(2+)</name>
        <dbReference type="ChEBI" id="CHEBI:18420"/>
    </cofactor>
</comment>
<dbReference type="GO" id="GO:0046872">
    <property type="term" value="F:metal ion binding"/>
    <property type="evidence" value="ECO:0007669"/>
    <property type="project" value="UniProtKB-KW"/>
</dbReference>
<dbReference type="PANTHER" id="PTHR12001">
    <property type="entry name" value="GERANYLGERANYL PYROPHOSPHATE SYNTHASE"/>
    <property type="match status" value="1"/>
</dbReference>
<dbReference type="Gene3D" id="1.10.600.10">
    <property type="entry name" value="Farnesyl Diphosphate Synthase"/>
    <property type="match status" value="1"/>
</dbReference>
<keyword evidence="3" id="KW-0479">Metal-binding</keyword>
<sequence>MPVATNGSATNGTATNGHHLNGASERIEVLPASVWNEAGEKLLLAPYEHFKTTKGSGLRAQIYAAANEYYEVPPKELEIIMEINYLVGAWIILLDDIEDGSELRRGQPASHKIYGIPQTINSAGYLFLIAMEKIAELQALHPEANLNAMFIEEMKYVHRGQGLEMLWRDTLKCPTEAESIDMMNKKTTSFFRLIVRLMHVCASRNKEIDFVPLVDITGVYLQIWNDYTDVCTGGKGDDFTEGKFTFPIQHAQNSEPENPFITYTLSQRSDMPQLRQKALKYIREETKSTEYTYAKLQTFQKQIREEVNKIGGSKTLMKMVDGVVESLPPS</sequence>
<evidence type="ECO:0000313" key="14">
    <source>
        <dbReference type="Proteomes" id="UP001383192"/>
    </source>
</evidence>
<evidence type="ECO:0000256" key="1">
    <source>
        <dbReference type="ARBA" id="ARBA00001946"/>
    </source>
</evidence>
<feature type="region of interest" description="Disordered" evidence="12">
    <location>
        <begin position="1"/>
        <end position="20"/>
    </location>
</feature>
<dbReference type="PANTHER" id="PTHR12001:SF44">
    <property type="entry name" value="GERANYLGERANYL PYROPHOSPHATE SYNTHASE"/>
    <property type="match status" value="1"/>
</dbReference>
<dbReference type="GO" id="GO:0008299">
    <property type="term" value="P:isoprenoid biosynthetic process"/>
    <property type="evidence" value="ECO:0007669"/>
    <property type="project" value="InterPro"/>
</dbReference>
<dbReference type="PROSITE" id="PS00723">
    <property type="entry name" value="POLYPRENYL_SYNTHASE_1"/>
    <property type="match status" value="1"/>
</dbReference>
<dbReference type="GO" id="GO:0004659">
    <property type="term" value="F:prenyltransferase activity"/>
    <property type="evidence" value="ECO:0007669"/>
    <property type="project" value="InterPro"/>
</dbReference>
<keyword evidence="4" id="KW-0460">Magnesium</keyword>
<dbReference type="InterPro" id="IPR033749">
    <property type="entry name" value="Polyprenyl_synt_CS"/>
</dbReference>
<evidence type="ECO:0000256" key="3">
    <source>
        <dbReference type="ARBA" id="ARBA00022723"/>
    </source>
</evidence>
<gene>
    <name evidence="13" type="ORF">VNI00_011425</name>
</gene>
<dbReference type="SFLD" id="SFLDS00005">
    <property type="entry name" value="Isoprenoid_Synthase_Type_I"/>
    <property type="match status" value="1"/>
</dbReference>
<feature type="compositionally biased region" description="Low complexity" evidence="12">
    <location>
        <begin position="1"/>
        <end position="17"/>
    </location>
</feature>
<evidence type="ECO:0000256" key="2">
    <source>
        <dbReference type="ARBA" id="ARBA00006706"/>
    </source>
</evidence>
<keyword evidence="14" id="KW-1185">Reference proteome</keyword>
<evidence type="ECO:0000256" key="4">
    <source>
        <dbReference type="ARBA" id="ARBA00022842"/>
    </source>
</evidence>
<dbReference type="InterPro" id="IPR008949">
    <property type="entry name" value="Isoprenoid_synthase_dom_sf"/>
</dbReference>
<evidence type="ECO:0000256" key="11">
    <source>
        <dbReference type="RuleBase" id="RU004466"/>
    </source>
</evidence>
<accession>A0AAW0CCL8</accession>
<proteinExistence type="inferred from homology"/>
<dbReference type="AlphaFoldDB" id="A0AAW0CCL8"/>
<dbReference type="SUPFAM" id="SSF48576">
    <property type="entry name" value="Terpenoid synthases"/>
    <property type="match status" value="1"/>
</dbReference>
<evidence type="ECO:0000256" key="8">
    <source>
        <dbReference type="ARBA" id="ARBA00032448"/>
    </source>
</evidence>
<evidence type="ECO:0000256" key="12">
    <source>
        <dbReference type="SAM" id="MobiDB-lite"/>
    </source>
</evidence>
<keyword evidence="11" id="KW-0808">Transferase</keyword>
<comment type="caution">
    <text evidence="13">The sequence shown here is derived from an EMBL/GenBank/DDBJ whole genome shotgun (WGS) entry which is preliminary data.</text>
</comment>
<dbReference type="Proteomes" id="UP001383192">
    <property type="component" value="Unassembled WGS sequence"/>
</dbReference>
<protein>
    <recommendedName>
        <fullName evidence="9">(2E,6E)-farnesyl diphosphate synthase</fullName>
    </recommendedName>
    <alternativeName>
        <fullName evidence="8">Dimethylallyltranstransferase</fullName>
    </alternativeName>
    <alternativeName>
        <fullName evidence="7">Farnesyl diphosphate synthase</fullName>
    </alternativeName>
    <alternativeName>
        <fullName evidence="5">Farnesyltranstransferase</fullName>
    </alternativeName>
    <alternativeName>
        <fullName evidence="10">Geranylgeranyl diphosphate synthase</fullName>
    </alternativeName>
    <alternativeName>
        <fullName evidence="6">Geranyltranstransferase</fullName>
    </alternativeName>
</protein>
<comment type="similarity">
    <text evidence="2 11">Belongs to the FPP/GGPP synthase family.</text>
</comment>
<dbReference type="InterPro" id="IPR000092">
    <property type="entry name" value="Polyprenyl_synt"/>
</dbReference>